<dbReference type="AlphaFoldDB" id="A0A8G2FX03"/>
<dbReference type="Proteomes" id="UP000192315">
    <property type="component" value="Unassembled WGS sequence"/>
</dbReference>
<keyword evidence="1" id="KW-1133">Transmembrane helix</keyword>
<keyword evidence="1" id="KW-0812">Transmembrane</keyword>
<proteinExistence type="predicted"/>
<feature type="transmembrane region" description="Helical" evidence="1">
    <location>
        <begin position="103"/>
        <end position="123"/>
    </location>
</feature>
<accession>A0A8G2FX03</accession>
<comment type="caution">
    <text evidence="2">The sequence shown here is derived from an EMBL/GenBank/DDBJ whole genome shotgun (WGS) entry which is preliminary data.</text>
</comment>
<feature type="transmembrane region" description="Helical" evidence="1">
    <location>
        <begin position="48"/>
        <end position="68"/>
    </location>
</feature>
<dbReference type="EMBL" id="FWYE01000002">
    <property type="protein sequence ID" value="SMD31052.1"/>
    <property type="molecule type" value="Genomic_DNA"/>
</dbReference>
<keyword evidence="3" id="KW-1185">Reference proteome</keyword>
<name>A0A8G2FX03_PICTO</name>
<sequence>MIKFSNINLYRRYISYGIALALLVQFIFGIYINLYVNIASGKLNNPVLIVHILIGFILLVLTFILLILSYHERLYLVLSLVSFILIAVAGLSGFFFIIVNSSLYSFIMGVSFAIVFFCQYLYISMLKD</sequence>
<evidence type="ECO:0000256" key="1">
    <source>
        <dbReference type="SAM" id="Phobius"/>
    </source>
</evidence>
<feature type="transmembrane region" description="Helical" evidence="1">
    <location>
        <begin position="12"/>
        <end position="36"/>
    </location>
</feature>
<feature type="transmembrane region" description="Helical" evidence="1">
    <location>
        <begin position="75"/>
        <end position="97"/>
    </location>
</feature>
<protein>
    <submittedName>
        <fullName evidence="2">Uncharacterized protein</fullName>
    </submittedName>
</protein>
<gene>
    <name evidence="2" type="ORF">SAMN02745355_0971</name>
</gene>
<organism evidence="2 3">
    <name type="scientific">Picrophilus torridus (strain ATCC 700027 / DSM 9790 / JCM 10055 / NBRC 100828 / KAW 2/3)</name>
    <dbReference type="NCBI Taxonomy" id="1122961"/>
    <lineage>
        <taxon>Archaea</taxon>
        <taxon>Methanobacteriati</taxon>
        <taxon>Thermoplasmatota</taxon>
        <taxon>Thermoplasmata</taxon>
        <taxon>Thermoplasmatales</taxon>
        <taxon>Picrophilaceae</taxon>
        <taxon>Picrophilus</taxon>
    </lineage>
</organism>
<evidence type="ECO:0000313" key="2">
    <source>
        <dbReference type="EMBL" id="SMD31052.1"/>
    </source>
</evidence>
<evidence type="ECO:0000313" key="3">
    <source>
        <dbReference type="Proteomes" id="UP000192315"/>
    </source>
</evidence>
<reference evidence="2 3" key="1">
    <citation type="submission" date="2017-04" db="EMBL/GenBank/DDBJ databases">
        <authorList>
            <person name="Varghese N."/>
            <person name="Submissions S."/>
        </authorList>
    </citation>
    <scope>NUCLEOTIDE SEQUENCE [LARGE SCALE GENOMIC DNA]</scope>
    <source>
        <strain evidence="2 3">DSM 9789</strain>
    </source>
</reference>
<keyword evidence="1" id="KW-0472">Membrane</keyword>
<dbReference type="RefSeq" id="WP_084272844.1">
    <property type="nucleotide sequence ID" value="NZ_FWYE01000002.1"/>
</dbReference>